<organism evidence="1 2">
    <name type="scientific">Paxillus rubicundulus Ve08.2h10</name>
    <dbReference type="NCBI Taxonomy" id="930991"/>
    <lineage>
        <taxon>Eukaryota</taxon>
        <taxon>Fungi</taxon>
        <taxon>Dikarya</taxon>
        <taxon>Basidiomycota</taxon>
        <taxon>Agaricomycotina</taxon>
        <taxon>Agaricomycetes</taxon>
        <taxon>Agaricomycetidae</taxon>
        <taxon>Boletales</taxon>
        <taxon>Paxilineae</taxon>
        <taxon>Paxillaceae</taxon>
        <taxon>Paxillus</taxon>
    </lineage>
</organism>
<reference evidence="2" key="2">
    <citation type="submission" date="2015-01" db="EMBL/GenBank/DDBJ databases">
        <title>Evolutionary Origins and Diversification of the Mycorrhizal Mutualists.</title>
        <authorList>
            <consortium name="DOE Joint Genome Institute"/>
            <consortium name="Mycorrhizal Genomics Consortium"/>
            <person name="Kohler A."/>
            <person name="Kuo A."/>
            <person name="Nagy L.G."/>
            <person name="Floudas D."/>
            <person name="Copeland A."/>
            <person name="Barry K.W."/>
            <person name="Cichocki N."/>
            <person name="Veneault-Fourrey C."/>
            <person name="LaButti K."/>
            <person name="Lindquist E.A."/>
            <person name="Lipzen A."/>
            <person name="Lundell T."/>
            <person name="Morin E."/>
            <person name="Murat C."/>
            <person name="Riley R."/>
            <person name="Ohm R."/>
            <person name="Sun H."/>
            <person name="Tunlid A."/>
            <person name="Henrissat B."/>
            <person name="Grigoriev I.V."/>
            <person name="Hibbett D.S."/>
            <person name="Martin F."/>
        </authorList>
    </citation>
    <scope>NUCLEOTIDE SEQUENCE [LARGE SCALE GENOMIC DNA]</scope>
    <source>
        <strain evidence="2">Ve08.2h10</strain>
    </source>
</reference>
<sequence length="116" mass="12886">MGCFTEDITTCEHLFRAGIPVWLVRSPQFILQGMNIINVVTVTWPDHIVQKNFVHNGVVTMFPTLHLGRGGTDRHFNYRHTFWAKVLDVFDATSSIVIPQQSAVALSSQTASGGCV</sequence>
<dbReference type="EMBL" id="KN827962">
    <property type="protein sequence ID" value="KIK75640.1"/>
    <property type="molecule type" value="Genomic_DNA"/>
</dbReference>
<gene>
    <name evidence="1" type="ORF">PAXRUDRAFT_172161</name>
</gene>
<evidence type="ECO:0000313" key="2">
    <source>
        <dbReference type="Proteomes" id="UP000054538"/>
    </source>
</evidence>
<name>A0A0D0DDW4_9AGAM</name>
<dbReference type="HOGENOM" id="CLU_2097605_0_0_1"/>
<accession>A0A0D0DDW4</accession>
<protein>
    <submittedName>
        <fullName evidence="1">Unplaced genomic scaffold scaffold_3140, whole genome shotgun sequence</fullName>
    </submittedName>
</protein>
<dbReference type="OrthoDB" id="2643173at2759"/>
<dbReference type="AlphaFoldDB" id="A0A0D0DDW4"/>
<dbReference type="InParanoid" id="A0A0D0DDW4"/>
<reference evidence="1 2" key="1">
    <citation type="submission" date="2014-04" db="EMBL/GenBank/DDBJ databases">
        <authorList>
            <consortium name="DOE Joint Genome Institute"/>
            <person name="Kuo A."/>
            <person name="Kohler A."/>
            <person name="Jargeat P."/>
            <person name="Nagy L.G."/>
            <person name="Floudas D."/>
            <person name="Copeland A."/>
            <person name="Barry K.W."/>
            <person name="Cichocki N."/>
            <person name="Veneault-Fourrey C."/>
            <person name="LaButti K."/>
            <person name="Lindquist E.A."/>
            <person name="Lipzen A."/>
            <person name="Lundell T."/>
            <person name="Morin E."/>
            <person name="Murat C."/>
            <person name="Sun H."/>
            <person name="Tunlid A."/>
            <person name="Henrissat B."/>
            <person name="Grigoriev I.V."/>
            <person name="Hibbett D.S."/>
            <person name="Martin F."/>
            <person name="Nordberg H.P."/>
            <person name="Cantor M.N."/>
            <person name="Hua S.X."/>
        </authorList>
    </citation>
    <scope>NUCLEOTIDE SEQUENCE [LARGE SCALE GENOMIC DNA]</scope>
    <source>
        <strain evidence="1 2">Ve08.2h10</strain>
    </source>
</reference>
<proteinExistence type="predicted"/>
<keyword evidence="2" id="KW-1185">Reference proteome</keyword>
<evidence type="ECO:0000313" key="1">
    <source>
        <dbReference type="EMBL" id="KIK75640.1"/>
    </source>
</evidence>
<dbReference type="Proteomes" id="UP000054538">
    <property type="component" value="Unassembled WGS sequence"/>
</dbReference>